<dbReference type="STRING" id="995062.SAMN04489718_3954"/>
<organism evidence="2 3">
    <name type="scientific">Actinopolyspora saharensis</name>
    <dbReference type="NCBI Taxonomy" id="995062"/>
    <lineage>
        <taxon>Bacteria</taxon>
        <taxon>Bacillati</taxon>
        <taxon>Actinomycetota</taxon>
        <taxon>Actinomycetes</taxon>
        <taxon>Actinopolysporales</taxon>
        <taxon>Actinopolysporaceae</taxon>
        <taxon>Actinopolyspora</taxon>
    </lineage>
</organism>
<dbReference type="RefSeq" id="WP_092526628.1">
    <property type="nucleotide sequence ID" value="NZ_FNKO01000002.1"/>
</dbReference>
<dbReference type="EMBL" id="FNKO01000002">
    <property type="protein sequence ID" value="SDR17843.1"/>
    <property type="molecule type" value="Genomic_DNA"/>
</dbReference>
<evidence type="ECO:0000313" key="2">
    <source>
        <dbReference type="EMBL" id="SDR17843.1"/>
    </source>
</evidence>
<dbReference type="OrthoDB" id="165447at2"/>
<keyword evidence="3" id="KW-1185">Reference proteome</keyword>
<dbReference type="Proteomes" id="UP000199301">
    <property type="component" value="Unassembled WGS sequence"/>
</dbReference>
<evidence type="ECO:0000256" key="1">
    <source>
        <dbReference type="SAM" id="MobiDB-lite"/>
    </source>
</evidence>
<reference evidence="3" key="1">
    <citation type="submission" date="2016-10" db="EMBL/GenBank/DDBJ databases">
        <authorList>
            <person name="Varghese N."/>
            <person name="Submissions S."/>
        </authorList>
    </citation>
    <scope>NUCLEOTIDE SEQUENCE [LARGE SCALE GENOMIC DNA]</scope>
    <source>
        <strain evidence="3">DSM 45459</strain>
    </source>
</reference>
<dbReference type="Pfam" id="PF14119">
    <property type="entry name" value="DUF4288"/>
    <property type="match status" value="1"/>
</dbReference>
<name>A0A1H1GXL4_9ACTN</name>
<protein>
    <recommendedName>
        <fullName evidence="4">DUF4288 domain-containing protein</fullName>
    </recommendedName>
</protein>
<evidence type="ECO:0000313" key="3">
    <source>
        <dbReference type="Proteomes" id="UP000199301"/>
    </source>
</evidence>
<sequence length="162" mass="18181">MSNRGSEPDADQSRDMPPPVELPEELVEESDRSINIGGAGAASGERASVFAGSEPEPYVAVLVTESTSESEGFRPLYEESFVLLTASSDEEASEKAREYGKQQEVSYYNENQELVTWRLKHVVEVKRIEDATFDDGSELYSRFFRNYAQYSSFEPTLADEEL</sequence>
<accession>A0A1H1GXL4</accession>
<gene>
    <name evidence="2" type="ORF">SAMN04489718_3954</name>
</gene>
<dbReference type="AlphaFoldDB" id="A0A1H1GXL4"/>
<dbReference type="InterPro" id="IPR025630">
    <property type="entry name" value="DUF4288"/>
</dbReference>
<feature type="region of interest" description="Disordered" evidence="1">
    <location>
        <begin position="1"/>
        <end position="48"/>
    </location>
</feature>
<proteinExistence type="predicted"/>
<evidence type="ECO:0008006" key="4">
    <source>
        <dbReference type="Google" id="ProtNLM"/>
    </source>
</evidence>